<accession>A0A4U1IYE5</accession>
<dbReference type="RefSeq" id="WP_136933807.1">
    <property type="nucleotide sequence ID" value="NZ_SSMQ01000054.1"/>
</dbReference>
<proteinExistence type="predicted"/>
<dbReference type="OrthoDB" id="581553at2"/>
<gene>
    <name evidence="2" type="ORF">E8A74_36975</name>
</gene>
<evidence type="ECO:0000313" key="3">
    <source>
        <dbReference type="Proteomes" id="UP000309215"/>
    </source>
</evidence>
<dbReference type="Pfam" id="PF08861">
    <property type="entry name" value="DUF1828"/>
    <property type="match status" value="1"/>
</dbReference>
<dbReference type="AlphaFoldDB" id="A0A4U1IYE5"/>
<reference evidence="2 3" key="1">
    <citation type="submission" date="2019-04" db="EMBL/GenBank/DDBJ databases">
        <authorList>
            <person name="Li Y."/>
            <person name="Wang J."/>
        </authorList>
    </citation>
    <scope>NUCLEOTIDE SEQUENCE [LARGE SCALE GENOMIC DNA]</scope>
    <source>
        <strain evidence="2 3">DSM 14668</strain>
    </source>
</reference>
<organism evidence="2 3">
    <name type="scientific">Polyangium fumosum</name>
    <dbReference type="NCBI Taxonomy" id="889272"/>
    <lineage>
        <taxon>Bacteria</taxon>
        <taxon>Pseudomonadati</taxon>
        <taxon>Myxococcota</taxon>
        <taxon>Polyangia</taxon>
        <taxon>Polyangiales</taxon>
        <taxon>Polyangiaceae</taxon>
        <taxon>Polyangium</taxon>
    </lineage>
</organism>
<keyword evidence="3" id="KW-1185">Reference proteome</keyword>
<dbReference type="Proteomes" id="UP000309215">
    <property type="component" value="Unassembled WGS sequence"/>
</dbReference>
<dbReference type="InterPro" id="IPR014960">
    <property type="entry name" value="DUF1828"/>
</dbReference>
<protein>
    <submittedName>
        <fullName evidence="2">DUF1828 domain-containing protein</fullName>
    </submittedName>
</protein>
<evidence type="ECO:0000259" key="1">
    <source>
        <dbReference type="Pfam" id="PF08861"/>
    </source>
</evidence>
<dbReference type="EMBL" id="SSMQ01000054">
    <property type="protein sequence ID" value="TKC99677.1"/>
    <property type="molecule type" value="Genomic_DNA"/>
</dbReference>
<feature type="domain" description="DUF1828" evidence="1">
    <location>
        <begin position="30"/>
        <end position="120"/>
    </location>
</feature>
<evidence type="ECO:0000313" key="2">
    <source>
        <dbReference type="EMBL" id="TKC99677.1"/>
    </source>
</evidence>
<name>A0A4U1IYE5_9BACT</name>
<comment type="caution">
    <text evidence="2">The sequence shown here is derived from an EMBL/GenBank/DDBJ whole genome shotgun (WGS) entry which is preliminary data.</text>
</comment>
<sequence>MNIEPCRLVVEQIGALFVCTPHAPYIRMRTPLLYPDGDVIDIFVRPQGNAMLVTDLGESLRWLRTQTSAGRRSPKQQQMIQDVCQTHGIELFNGMLVLRDVEPAKLAGAVLGLGQAASRVGDIWFTMRTRTTQSVTDDVEDLLRANELPFERGRKMRGRSGRDYSVDFEVHAPKHLSLVQVLSTGSRAATSGLVDHAYTLWSELAYHKAPGNPMQFVSLFDDTVDVWAREDFKLLETVSDQIVMWSRPDAVVQALAA</sequence>